<dbReference type="SUPFAM" id="SSF47090">
    <property type="entry name" value="PGBD-like"/>
    <property type="match status" value="1"/>
</dbReference>
<feature type="compositionally biased region" description="Low complexity" evidence="6">
    <location>
        <begin position="1"/>
        <end position="11"/>
    </location>
</feature>
<dbReference type="Gene3D" id="1.10.101.10">
    <property type="entry name" value="PGBD-like superfamily/PGBD"/>
    <property type="match status" value="1"/>
</dbReference>
<dbReference type="InterPro" id="IPR036366">
    <property type="entry name" value="PGBDSf"/>
</dbReference>
<dbReference type="PROSITE" id="PS50106">
    <property type="entry name" value="PDZ"/>
    <property type="match status" value="1"/>
</dbReference>
<dbReference type="InterPro" id="IPR036034">
    <property type="entry name" value="PDZ_sf"/>
</dbReference>
<dbReference type="Pfam" id="PF22694">
    <property type="entry name" value="CtpB_N-like"/>
    <property type="match status" value="1"/>
</dbReference>
<keyword evidence="2 5" id="KW-0645">Protease</keyword>
<dbReference type="GO" id="GO:0008236">
    <property type="term" value="F:serine-type peptidase activity"/>
    <property type="evidence" value="ECO:0007669"/>
    <property type="project" value="UniProtKB-KW"/>
</dbReference>
<keyword evidence="10" id="KW-1185">Reference proteome</keyword>
<dbReference type="InterPro" id="IPR004447">
    <property type="entry name" value="Peptidase_S41A"/>
</dbReference>
<dbReference type="OrthoDB" id="9812068at2"/>
<dbReference type="SMART" id="SM00228">
    <property type="entry name" value="PDZ"/>
    <property type="match status" value="1"/>
</dbReference>
<dbReference type="SUPFAM" id="SSF50156">
    <property type="entry name" value="PDZ domain-like"/>
    <property type="match status" value="1"/>
</dbReference>
<keyword evidence="7" id="KW-0472">Membrane</keyword>
<keyword evidence="7" id="KW-0812">Transmembrane</keyword>
<dbReference type="Gene3D" id="3.30.750.44">
    <property type="match status" value="1"/>
</dbReference>
<dbReference type="InterPro" id="IPR041489">
    <property type="entry name" value="PDZ_6"/>
</dbReference>
<dbReference type="Proteomes" id="UP000219252">
    <property type="component" value="Unassembled WGS sequence"/>
</dbReference>
<dbReference type="GO" id="GO:0004175">
    <property type="term" value="F:endopeptidase activity"/>
    <property type="evidence" value="ECO:0007669"/>
    <property type="project" value="TreeGrafter"/>
</dbReference>
<feature type="region of interest" description="Disordered" evidence="6">
    <location>
        <begin position="1"/>
        <end position="20"/>
    </location>
</feature>
<gene>
    <name evidence="9" type="ORF">SAMN05877842_103210</name>
</gene>
<dbReference type="EMBL" id="OBQC01000003">
    <property type="protein sequence ID" value="SOC37443.1"/>
    <property type="molecule type" value="Genomic_DNA"/>
</dbReference>
<dbReference type="InterPro" id="IPR036365">
    <property type="entry name" value="PGBD-like_sf"/>
</dbReference>
<accession>A0A285U6T1</accession>
<reference evidence="10" key="1">
    <citation type="submission" date="2017-08" db="EMBL/GenBank/DDBJ databases">
        <authorList>
            <person name="Varghese N."/>
            <person name="Submissions S."/>
        </authorList>
    </citation>
    <scope>NUCLEOTIDE SEQUENCE [LARGE SCALE GENOMIC DNA]</scope>
    <source>
        <strain evidence="10">JC23</strain>
    </source>
</reference>
<dbReference type="GO" id="GO:0006508">
    <property type="term" value="P:proteolysis"/>
    <property type="evidence" value="ECO:0007669"/>
    <property type="project" value="UniProtKB-KW"/>
</dbReference>
<dbReference type="PANTHER" id="PTHR32060">
    <property type="entry name" value="TAIL-SPECIFIC PROTEASE"/>
    <property type="match status" value="1"/>
</dbReference>
<dbReference type="InterPro" id="IPR001478">
    <property type="entry name" value="PDZ"/>
</dbReference>
<dbReference type="Pfam" id="PF17820">
    <property type="entry name" value="PDZ_6"/>
    <property type="match status" value="1"/>
</dbReference>
<dbReference type="AlphaFoldDB" id="A0A285U6T1"/>
<sequence length="508" mass="56548">MDEQNQQEQNQLETNREKLEQQNKPAKNYLRIKPFTLIMVMFLTIILTAGLTIFALTFGDKKVVEVVETSQQNERKEFKKLFEAYDELKEKYYIEVDDEKIIYGAINGMFDALGDPYSDYMNKEEAAQFNSDLSASFEGIGAEIQERNGNIVVVSPIKNSPAEKAGLLPEDIILLVDGESIQGMSATEAVLLIRGEKGTPVTLTIQRGNNENLQEITIVRDEIPIETVYGEMGEDKIAKIQISSFSDKTFADLRVLLEQYEKDGMKSIILDLRQNPGGYLSSALDIANLFVEKGKPIVKVQERDGEPEQYVADGGKKYNLPIVVLIDNGSASSSEILAAALRESSNAKIVGLTSFGKGTVQTVSYLPDGSNLKYTTGKWLTPNGNWINETGIKPDFEVQYPEYAKLTFIDPNSELKVGILSTTVNNAEKMLEVLGYSVDEVDNEFDESTANAVKAFQADHELEQTGVIVGDTTYAIMDALRQKIRDEDPHVLKALELLEEQATTTQNE</sequence>
<evidence type="ECO:0000256" key="2">
    <source>
        <dbReference type="ARBA" id="ARBA00022670"/>
    </source>
</evidence>
<dbReference type="Pfam" id="PF01471">
    <property type="entry name" value="PG_binding_1"/>
    <property type="match status" value="1"/>
</dbReference>
<dbReference type="PANTHER" id="PTHR32060:SF30">
    <property type="entry name" value="CARBOXY-TERMINAL PROCESSING PROTEASE CTPA"/>
    <property type="match status" value="1"/>
</dbReference>
<evidence type="ECO:0000313" key="9">
    <source>
        <dbReference type="EMBL" id="SOC37443.1"/>
    </source>
</evidence>
<dbReference type="InterPro" id="IPR029045">
    <property type="entry name" value="ClpP/crotonase-like_dom_sf"/>
</dbReference>
<proteinExistence type="inferred from homology"/>
<evidence type="ECO:0000256" key="1">
    <source>
        <dbReference type="ARBA" id="ARBA00009179"/>
    </source>
</evidence>
<dbReference type="Gene3D" id="2.30.42.10">
    <property type="match status" value="1"/>
</dbReference>
<dbReference type="GO" id="GO:0007165">
    <property type="term" value="P:signal transduction"/>
    <property type="evidence" value="ECO:0007669"/>
    <property type="project" value="TreeGrafter"/>
</dbReference>
<evidence type="ECO:0000256" key="3">
    <source>
        <dbReference type="ARBA" id="ARBA00022801"/>
    </source>
</evidence>
<evidence type="ECO:0000256" key="7">
    <source>
        <dbReference type="SAM" id="Phobius"/>
    </source>
</evidence>
<dbReference type="NCBIfam" id="TIGR00225">
    <property type="entry name" value="prc"/>
    <property type="match status" value="1"/>
</dbReference>
<dbReference type="InterPro" id="IPR055210">
    <property type="entry name" value="CtpA/B_N"/>
</dbReference>
<evidence type="ECO:0000256" key="4">
    <source>
        <dbReference type="ARBA" id="ARBA00022825"/>
    </source>
</evidence>
<dbReference type="Pfam" id="PF03572">
    <property type="entry name" value="Peptidase_S41"/>
    <property type="match status" value="1"/>
</dbReference>
<keyword evidence="7" id="KW-1133">Transmembrane helix</keyword>
<dbReference type="RefSeq" id="WP_097148843.1">
    <property type="nucleotide sequence ID" value="NZ_OBQC01000003.1"/>
</dbReference>
<comment type="similarity">
    <text evidence="1 5">Belongs to the peptidase S41A family.</text>
</comment>
<dbReference type="CDD" id="cd07560">
    <property type="entry name" value="Peptidase_S41_CPP"/>
    <property type="match status" value="1"/>
</dbReference>
<dbReference type="CDD" id="cd06782">
    <property type="entry name" value="cpPDZ_CPP-like"/>
    <property type="match status" value="1"/>
</dbReference>
<organism evidence="9 10">
    <name type="scientific">Ureibacillus acetophenoni</name>
    <dbReference type="NCBI Taxonomy" id="614649"/>
    <lineage>
        <taxon>Bacteria</taxon>
        <taxon>Bacillati</taxon>
        <taxon>Bacillota</taxon>
        <taxon>Bacilli</taxon>
        <taxon>Bacillales</taxon>
        <taxon>Caryophanaceae</taxon>
        <taxon>Ureibacillus</taxon>
    </lineage>
</organism>
<keyword evidence="4 5" id="KW-0720">Serine protease</keyword>
<name>A0A285U6T1_9BACL</name>
<dbReference type="SUPFAM" id="SSF52096">
    <property type="entry name" value="ClpP/crotonase"/>
    <property type="match status" value="1"/>
</dbReference>
<dbReference type="Gene3D" id="3.90.226.10">
    <property type="entry name" value="2-enoyl-CoA Hydratase, Chain A, domain 1"/>
    <property type="match status" value="1"/>
</dbReference>
<dbReference type="InterPro" id="IPR002477">
    <property type="entry name" value="Peptidoglycan-bd-like"/>
</dbReference>
<evidence type="ECO:0000256" key="6">
    <source>
        <dbReference type="SAM" id="MobiDB-lite"/>
    </source>
</evidence>
<keyword evidence="3 5" id="KW-0378">Hydrolase</keyword>
<evidence type="ECO:0000256" key="5">
    <source>
        <dbReference type="RuleBase" id="RU004404"/>
    </source>
</evidence>
<dbReference type="FunFam" id="2.30.42.10:FF:000063">
    <property type="entry name" value="Peptidase, S41 family"/>
    <property type="match status" value="1"/>
</dbReference>
<evidence type="ECO:0000259" key="8">
    <source>
        <dbReference type="PROSITE" id="PS50106"/>
    </source>
</evidence>
<feature type="transmembrane region" description="Helical" evidence="7">
    <location>
        <begin position="35"/>
        <end position="58"/>
    </location>
</feature>
<dbReference type="InterPro" id="IPR005151">
    <property type="entry name" value="Tail-specific_protease"/>
</dbReference>
<dbReference type="GO" id="GO:0030288">
    <property type="term" value="C:outer membrane-bounded periplasmic space"/>
    <property type="evidence" value="ECO:0007669"/>
    <property type="project" value="TreeGrafter"/>
</dbReference>
<dbReference type="SMART" id="SM00245">
    <property type="entry name" value="TSPc"/>
    <property type="match status" value="1"/>
</dbReference>
<evidence type="ECO:0000313" key="10">
    <source>
        <dbReference type="Proteomes" id="UP000219252"/>
    </source>
</evidence>
<protein>
    <submittedName>
        <fullName evidence="9">Carboxyl-terminal processing protease</fullName>
    </submittedName>
</protein>
<feature type="domain" description="PDZ" evidence="8">
    <location>
        <begin position="130"/>
        <end position="194"/>
    </location>
</feature>